<name>A0A916NS75_9BACL</name>
<dbReference type="GO" id="GO:0005737">
    <property type="term" value="C:cytoplasm"/>
    <property type="evidence" value="ECO:0007669"/>
    <property type="project" value="TreeGrafter"/>
</dbReference>
<gene>
    <name evidence="1" type="ORF">PAESOLCIP111_05478</name>
</gene>
<dbReference type="InterPro" id="IPR050275">
    <property type="entry name" value="PGM_Phosphatase"/>
</dbReference>
<dbReference type="CDD" id="cd07067">
    <property type="entry name" value="HP_PGM_like"/>
    <property type="match status" value="1"/>
</dbReference>
<proteinExistence type="predicted"/>
<dbReference type="EMBL" id="CAJVAS010000039">
    <property type="protein sequence ID" value="CAG7647864.1"/>
    <property type="molecule type" value="Genomic_DNA"/>
</dbReference>
<protein>
    <recommendedName>
        <fullName evidence="3">Histidine phosphatase family protein</fullName>
    </recommendedName>
</protein>
<dbReference type="AlphaFoldDB" id="A0A916NS75"/>
<dbReference type="GO" id="GO:0016791">
    <property type="term" value="F:phosphatase activity"/>
    <property type="evidence" value="ECO:0007669"/>
    <property type="project" value="TreeGrafter"/>
</dbReference>
<evidence type="ECO:0008006" key="3">
    <source>
        <dbReference type="Google" id="ProtNLM"/>
    </source>
</evidence>
<dbReference type="SMART" id="SM00855">
    <property type="entry name" value="PGAM"/>
    <property type="match status" value="1"/>
</dbReference>
<accession>A0A916NS75</accession>
<dbReference type="PANTHER" id="PTHR48100:SF1">
    <property type="entry name" value="HISTIDINE PHOSPHATASE FAMILY PROTEIN-RELATED"/>
    <property type="match status" value="1"/>
</dbReference>
<evidence type="ECO:0000313" key="1">
    <source>
        <dbReference type="EMBL" id="CAG7647864.1"/>
    </source>
</evidence>
<keyword evidence="2" id="KW-1185">Reference proteome</keyword>
<comment type="caution">
    <text evidence="1">The sequence shown here is derived from an EMBL/GenBank/DDBJ whole genome shotgun (WGS) entry which is preliminary data.</text>
</comment>
<dbReference type="Proteomes" id="UP000693672">
    <property type="component" value="Unassembled WGS sequence"/>
</dbReference>
<reference evidence="1" key="1">
    <citation type="submission" date="2021-06" db="EMBL/GenBank/DDBJ databases">
        <authorList>
            <person name="Criscuolo A."/>
        </authorList>
    </citation>
    <scope>NUCLEOTIDE SEQUENCE</scope>
    <source>
        <strain evidence="1">CIP111600</strain>
    </source>
</reference>
<evidence type="ECO:0000313" key="2">
    <source>
        <dbReference type="Proteomes" id="UP000693672"/>
    </source>
</evidence>
<dbReference type="PANTHER" id="PTHR48100">
    <property type="entry name" value="BROAD-SPECIFICITY PHOSPHATASE YOR283W-RELATED"/>
    <property type="match status" value="1"/>
</dbReference>
<dbReference type="Pfam" id="PF00300">
    <property type="entry name" value="His_Phos_1"/>
    <property type="match status" value="1"/>
</dbReference>
<dbReference type="RefSeq" id="WP_218095190.1">
    <property type="nucleotide sequence ID" value="NZ_CAJVAS010000039.1"/>
</dbReference>
<sequence>MRKIYVIRHAKAEGQASDAPLTEVGVKQAEALAEFLADQQIDAIVSSPFARAYRTIEPLAARLRLPVATDERLAERVLSAHPYPDWRERLRTTYDDLDLCFEGGESSRTAMRRAADVVEDALGCGHRHIAIVSHGNLISLLLQHYDKRIGFAAWAAMTNPDVYELSFDDPLPHPPVIRRLWTS</sequence>
<organism evidence="1 2">
    <name type="scientific">Paenibacillus solanacearum</name>
    <dbReference type="NCBI Taxonomy" id="2048548"/>
    <lineage>
        <taxon>Bacteria</taxon>
        <taxon>Bacillati</taxon>
        <taxon>Bacillota</taxon>
        <taxon>Bacilli</taxon>
        <taxon>Bacillales</taxon>
        <taxon>Paenibacillaceae</taxon>
        <taxon>Paenibacillus</taxon>
    </lineage>
</organism>
<dbReference type="InterPro" id="IPR013078">
    <property type="entry name" value="His_Pase_superF_clade-1"/>
</dbReference>